<keyword evidence="2" id="KW-1185">Reference proteome</keyword>
<gene>
    <name evidence="1" type="ORF">NKR19_g6960</name>
</gene>
<comment type="caution">
    <text evidence="1">The sequence shown here is derived from an EMBL/GenBank/DDBJ whole genome shotgun (WGS) entry which is preliminary data.</text>
</comment>
<dbReference type="PANTHER" id="PTHR43329">
    <property type="entry name" value="EPOXIDE HYDROLASE"/>
    <property type="match status" value="1"/>
</dbReference>
<dbReference type="GO" id="GO:0016787">
    <property type="term" value="F:hydrolase activity"/>
    <property type="evidence" value="ECO:0007669"/>
    <property type="project" value="UniProtKB-KW"/>
</dbReference>
<sequence>MTELESRNFYPSLTRNVTPTASGSRVSAFIWRNVIPSLIDKVSLFVPELPGYGISSPAQDNSRQSIGGALLEALQSVFGIDPNSKSARKVILGGHDRGARICHRLAVSRADFPALEFIGAVLIDIVPTKVQWEKFGANPAICKGYFHWPFLANVELALKILKAYGGANWTRDQHFRITASELGRQRMESDGAVDVYAALFEKEETLRYSCEDYAAGAEPEYAQQAEDQKAGKKIDLPLMVIFSKTMLGSKTDVAEEWKDWIKEGTSYQAVPVEEFGHYLPEEAHDIVSENILAFIEYTRSSPDTVGL</sequence>
<dbReference type="Proteomes" id="UP001174691">
    <property type="component" value="Unassembled WGS sequence"/>
</dbReference>
<dbReference type="InterPro" id="IPR029058">
    <property type="entry name" value="AB_hydrolase_fold"/>
</dbReference>
<evidence type="ECO:0000313" key="2">
    <source>
        <dbReference type="Proteomes" id="UP001174691"/>
    </source>
</evidence>
<evidence type="ECO:0000313" key="1">
    <source>
        <dbReference type="EMBL" id="KAJ9143184.1"/>
    </source>
</evidence>
<dbReference type="EMBL" id="JANBVN010000115">
    <property type="protein sequence ID" value="KAJ9143184.1"/>
    <property type="molecule type" value="Genomic_DNA"/>
</dbReference>
<proteinExistence type="predicted"/>
<name>A0AA38RNT9_9PEZI</name>
<protein>
    <submittedName>
        <fullName evidence="1">Alpha/beta hydrolase</fullName>
    </submittedName>
</protein>
<organism evidence="1 2">
    <name type="scientific">Coniochaeta hoffmannii</name>
    <dbReference type="NCBI Taxonomy" id="91930"/>
    <lineage>
        <taxon>Eukaryota</taxon>
        <taxon>Fungi</taxon>
        <taxon>Dikarya</taxon>
        <taxon>Ascomycota</taxon>
        <taxon>Pezizomycotina</taxon>
        <taxon>Sordariomycetes</taxon>
        <taxon>Sordariomycetidae</taxon>
        <taxon>Coniochaetales</taxon>
        <taxon>Coniochaetaceae</taxon>
        <taxon>Coniochaeta</taxon>
    </lineage>
</organism>
<keyword evidence="1" id="KW-0378">Hydrolase</keyword>
<dbReference type="Gene3D" id="3.40.50.1820">
    <property type="entry name" value="alpha/beta hydrolase"/>
    <property type="match status" value="1"/>
</dbReference>
<dbReference type="AlphaFoldDB" id="A0AA38RNT9"/>
<dbReference type="SUPFAM" id="SSF53474">
    <property type="entry name" value="alpha/beta-Hydrolases"/>
    <property type="match status" value="1"/>
</dbReference>
<accession>A0AA38RNT9</accession>
<reference evidence="1" key="1">
    <citation type="submission" date="2022-07" db="EMBL/GenBank/DDBJ databases">
        <title>Fungi with potential for degradation of polypropylene.</title>
        <authorList>
            <person name="Gostincar C."/>
        </authorList>
    </citation>
    <scope>NUCLEOTIDE SEQUENCE</scope>
    <source>
        <strain evidence="1">EXF-13287</strain>
    </source>
</reference>